<dbReference type="AlphaFoldDB" id="A0A1T4JUE3"/>
<accession>A0A1T4JUE3</accession>
<dbReference type="InterPro" id="IPR045751">
    <property type="entry name" value="DUF6179"/>
</dbReference>
<organism evidence="1 2">
    <name type="scientific">Anaerorhabdus furcosa</name>
    <dbReference type="NCBI Taxonomy" id="118967"/>
    <lineage>
        <taxon>Bacteria</taxon>
        <taxon>Bacillati</taxon>
        <taxon>Bacillota</taxon>
        <taxon>Erysipelotrichia</taxon>
        <taxon>Erysipelotrichales</taxon>
        <taxon>Erysipelotrichaceae</taxon>
        <taxon>Anaerorhabdus</taxon>
    </lineage>
</organism>
<protein>
    <submittedName>
        <fullName evidence="1">Uncharacterized protein</fullName>
    </submittedName>
</protein>
<sequence length="448" mass="53614">MTTLLSKASSQLSILETLNVCRENHLITSNRYQELLIELKLLSKEFVLKFNHKKSSAISKKNYQRILDTISYHVNHSMMEISKFKSESIRTFYSQGNLEIEKDIHEIKEIYKQLVISRLRVENDRYNSIIDEQIPRFLKSLDEYRGEFNHCHTDEDLDYPLIDGIPLDHDMYKVDGTDLVLYYLNRFKIENDFCNLFKLRIYDLVKQYEVCKDIEINLLNINLCELFLIQYVANRMIQKIDLVLEENEVQNIRLLSHRYRQRINEVYEEMKMQFGKDIVAYLELFKENIMRQFDLFYRDEIELLVYNKILDDKYCVYLTDTKDSVHFELLFNAIQSINTTKGKVEYMQTKQIGLFDILDLFDHEIFYGDEFSAYFLSCTNQQLALFVKIACPDAGKFNMKVEFNKSFYDDFNLSVAWQMYLAKTLQSIHESDRMEIEELVRKIRIVMN</sequence>
<proteinExistence type="predicted"/>
<name>A0A1T4JUE3_9FIRM</name>
<evidence type="ECO:0000313" key="2">
    <source>
        <dbReference type="Proteomes" id="UP000243297"/>
    </source>
</evidence>
<reference evidence="2" key="1">
    <citation type="submission" date="2017-02" db="EMBL/GenBank/DDBJ databases">
        <authorList>
            <person name="Varghese N."/>
            <person name="Submissions S."/>
        </authorList>
    </citation>
    <scope>NUCLEOTIDE SEQUENCE [LARGE SCALE GENOMIC DNA]</scope>
    <source>
        <strain evidence="2">ATCC 25662</strain>
    </source>
</reference>
<keyword evidence="2" id="KW-1185">Reference proteome</keyword>
<dbReference type="RefSeq" id="WP_078710548.1">
    <property type="nucleotide sequence ID" value="NZ_FUWY01000001.1"/>
</dbReference>
<dbReference type="Pfam" id="PF19677">
    <property type="entry name" value="DUF6179"/>
    <property type="match status" value="1"/>
</dbReference>
<evidence type="ECO:0000313" key="1">
    <source>
        <dbReference type="EMBL" id="SJZ33754.1"/>
    </source>
</evidence>
<dbReference type="Proteomes" id="UP000243297">
    <property type="component" value="Unassembled WGS sequence"/>
</dbReference>
<dbReference type="STRING" id="118967.SAMN02745191_0081"/>
<dbReference type="EMBL" id="FUWY01000001">
    <property type="protein sequence ID" value="SJZ33754.1"/>
    <property type="molecule type" value="Genomic_DNA"/>
</dbReference>
<gene>
    <name evidence="1" type="ORF">SAMN02745191_0081</name>
</gene>